<sequence>MKKFIFSRESMENSYLTIGTVHLDHLKKEATIESYLGASSEMYMSKDHLYLAVQKANKQPRRKRMLETEVLPPITKTEIMQFIISDGKVVYNTSATVPGRLLNQFAMDEQKDTFRVATTVGQSWERTASKNNLYTFDLNMKQLGAIEGLAPGEEIFSVRFMEDVAYMVTFEQIDPLFVIDLQDPTKPTVLGELEIPGFSDYLHPLDQHHLIGVGQQTELIKQKGNREPLVKMAGVKISLFDVRDRANPQEKNNLIVGDGNSYSTISYNHKALYKHPEKSLFGIPVTLYKTKKVSNKHQVFEDEVFDKDGLLLLNITAKDGIIQQAFITHQTEKTIYQDWEKEISRAISVGDFLYTFSLSDIHVFDLNNMDTVHQISVPFDSSY</sequence>
<dbReference type="Proteomes" id="UP001275315">
    <property type="component" value="Unassembled WGS sequence"/>
</dbReference>
<dbReference type="EMBL" id="JAWDIQ010000001">
    <property type="protein sequence ID" value="MDY0407863.1"/>
    <property type="molecule type" value="Genomic_DNA"/>
</dbReference>
<proteinExistence type="predicted"/>
<protein>
    <submittedName>
        <fullName evidence="1">Beta-propeller domain-containing protein</fullName>
    </submittedName>
</protein>
<organism evidence="1 2">
    <name type="scientific">Paracerasibacillus soli</name>
    <dbReference type="NCBI Taxonomy" id="480284"/>
    <lineage>
        <taxon>Bacteria</taxon>
        <taxon>Bacillati</taxon>
        <taxon>Bacillota</taxon>
        <taxon>Bacilli</taxon>
        <taxon>Bacillales</taxon>
        <taxon>Bacillaceae</taxon>
        <taxon>Paracerasibacillus</taxon>
    </lineage>
</organism>
<name>A0ABU5CND4_9BACI</name>
<evidence type="ECO:0000313" key="2">
    <source>
        <dbReference type="Proteomes" id="UP001275315"/>
    </source>
</evidence>
<evidence type="ECO:0000313" key="1">
    <source>
        <dbReference type="EMBL" id="MDY0407863.1"/>
    </source>
</evidence>
<reference evidence="1 2" key="1">
    <citation type="submission" date="2023-10" db="EMBL/GenBank/DDBJ databases">
        <title>Virgibacillus soli CC-YMP-6 genome.</title>
        <authorList>
            <person name="Miliotis G."/>
            <person name="Sengupta P."/>
            <person name="Hameed A."/>
            <person name="Chuvochina M."/>
            <person name="Mcdonagh F."/>
            <person name="Simpson A.C."/>
            <person name="Singh N.K."/>
            <person name="Rekha P.D."/>
            <person name="Raman K."/>
            <person name="Hugenholtz P."/>
            <person name="Venkateswaran K."/>
        </authorList>
    </citation>
    <scope>NUCLEOTIDE SEQUENCE [LARGE SCALE GENOMIC DNA]</scope>
    <source>
        <strain evidence="1 2">CC-YMP-6</strain>
    </source>
</reference>
<dbReference type="InterPro" id="IPR019198">
    <property type="entry name" value="Beta_propeller_containing"/>
</dbReference>
<dbReference type="Pfam" id="PF09826">
    <property type="entry name" value="Beta_propel"/>
    <property type="match status" value="1"/>
</dbReference>
<comment type="caution">
    <text evidence="1">The sequence shown here is derived from an EMBL/GenBank/DDBJ whole genome shotgun (WGS) entry which is preliminary data.</text>
</comment>
<gene>
    <name evidence="1" type="ORF">RWD45_03615</name>
</gene>
<keyword evidence="2" id="KW-1185">Reference proteome</keyword>
<accession>A0ABU5CND4</accession>